<sequence>MFNNFKGKTTNRLTLIFGEKDKISKKKSSKAGA</sequence>
<gene>
    <name evidence="1" type="ORF">PMI13_00562</name>
</gene>
<keyword evidence="2" id="KW-1185">Reference proteome</keyword>
<dbReference type="EMBL" id="AKJY01000009">
    <property type="protein sequence ID" value="EJL75088.1"/>
    <property type="molecule type" value="Genomic_DNA"/>
</dbReference>
<protein>
    <submittedName>
        <fullName evidence="1">Uncharacterized protein</fullName>
    </submittedName>
</protein>
<evidence type="ECO:0000313" key="1">
    <source>
        <dbReference type="EMBL" id="EJL75088.1"/>
    </source>
</evidence>
<proteinExistence type="predicted"/>
<accession>J2KPW0</accession>
<dbReference type="Proteomes" id="UP000007509">
    <property type="component" value="Unassembled WGS sequence"/>
</dbReference>
<reference evidence="1 2" key="1">
    <citation type="journal article" date="2012" name="J. Bacteriol.">
        <title>Twenty-one genome sequences from Pseudomonas species and 19 genome sequences from diverse bacteria isolated from the rhizosphere and endosphere of Populus deltoides.</title>
        <authorList>
            <person name="Brown S.D."/>
            <person name="Utturkar S.M."/>
            <person name="Klingeman D.M."/>
            <person name="Johnson C.M."/>
            <person name="Martin S.L."/>
            <person name="Land M.L."/>
            <person name="Lu T.Y."/>
            <person name="Schadt C.W."/>
            <person name="Doktycz M.J."/>
            <person name="Pelletier D.A."/>
        </authorList>
    </citation>
    <scope>NUCLEOTIDE SEQUENCE [LARGE SCALE GENOMIC DNA]</scope>
    <source>
        <strain evidence="1 2">CF314</strain>
    </source>
</reference>
<name>J2KPW0_9FLAO</name>
<evidence type="ECO:0000313" key="2">
    <source>
        <dbReference type="Proteomes" id="UP000007509"/>
    </source>
</evidence>
<organism evidence="1 2">
    <name type="scientific">Chryseobacterium populi</name>
    <dbReference type="NCBI Taxonomy" id="1144316"/>
    <lineage>
        <taxon>Bacteria</taxon>
        <taxon>Pseudomonadati</taxon>
        <taxon>Bacteroidota</taxon>
        <taxon>Flavobacteriia</taxon>
        <taxon>Flavobacteriales</taxon>
        <taxon>Weeksellaceae</taxon>
        <taxon>Chryseobacterium group</taxon>
        <taxon>Chryseobacterium</taxon>
    </lineage>
</organism>
<dbReference type="AlphaFoldDB" id="J2KPW0"/>
<comment type="caution">
    <text evidence="1">The sequence shown here is derived from an EMBL/GenBank/DDBJ whole genome shotgun (WGS) entry which is preliminary data.</text>
</comment>